<evidence type="ECO:0000259" key="2">
    <source>
        <dbReference type="Pfam" id="PF22974"/>
    </source>
</evidence>
<dbReference type="AlphaFoldDB" id="A0AA43QQB5"/>
<dbReference type="Pfam" id="PF23865">
    <property type="entry name" value="DUF7223"/>
    <property type="match status" value="1"/>
</dbReference>
<evidence type="ECO:0000256" key="1">
    <source>
        <dbReference type="SAM" id="MobiDB-lite"/>
    </source>
</evidence>
<accession>A0AA43QQB5</accession>
<evidence type="ECO:0000259" key="3">
    <source>
        <dbReference type="Pfam" id="PF23865"/>
    </source>
</evidence>
<dbReference type="InterPro" id="IPR054293">
    <property type="entry name" value="DUF7029"/>
</dbReference>
<evidence type="ECO:0000313" key="5">
    <source>
        <dbReference type="Proteomes" id="UP001161017"/>
    </source>
</evidence>
<feature type="domain" description="DUF7223" evidence="3">
    <location>
        <begin position="254"/>
        <end position="464"/>
    </location>
</feature>
<gene>
    <name evidence="4" type="ORF">OHK93_000801</name>
</gene>
<keyword evidence="5" id="KW-1185">Reference proteome</keyword>
<dbReference type="EMBL" id="JAPUFD010000010">
    <property type="protein sequence ID" value="MDI1489604.1"/>
    <property type="molecule type" value="Genomic_DNA"/>
</dbReference>
<proteinExistence type="predicted"/>
<dbReference type="Proteomes" id="UP001161017">
    <property type="component" value="Unassembled WGS sequence"/>
</dbReference>
<dbReference type="InterPro" id="IPR055647">
    <property type="entry name" value="DUF7223"/>
</dbReference>
<feature type="compositionally biased region" description="Low complexity" evidence="1">
    <location>
        <begin position="192"/>
        <end position="219"/>
    </location>
</feature>
<sequence>MVAARSVSDLNKRTSDMDKLFKKHLALRYAHDDPLAAQTQRRSVHAPTSFSANVEMDANLPTLLLEDINEHLEEVRCTSSTIELDFEDSRIASAVQQAAQHSSKVIVITSHVDCNVEGERKPHMYVVLVIACLLFQSDSVSVHGIEMSASSLTLQIMPTSWEESFHHVHLQFGKGNQELDIEPLSPIKRRQAAATTPASAAPSVTPSFPAAPTTTPTNTDVHEASINHAWIDTSIVPPKFLGVDASSLNVPAIPVGLTMNCKNCSLAGSVDLSFANFSTGNGNDTMEIYDFLKDGTLEFAMNDIAAHMELESTVDASASHNIYKAPFPDIPLLPFSIPGIATVGPVLRPALSIGVQVSTQLDFSYGFDLSLPGSASITLDIFNPGNSSVVGFQNPQLTALPFQAQIDNLTLTLSVGFSPQLLLTANVLGKVGDISAGAFLDLPKITATFSQVDHVDDKCNPTNNTDTFKEFLTNSLTNIVPSVELGVGVLADARVDIPDVPVLEDDATHSIFSTGYPLPTACLSFDKAKKTYGAAAAASTGKGGGSKSDAAGLRYDDRLLGTSFLLVVVSWVMFSCF</sequence>
<feature type="region of interest" description="Disordered" evidence="1">
    <location>
        <begin position="190"/>
        <end position="219"/>
    </location>
</feature>
<name>A0AA43QQB5_9LECA</name>
<comment type="caution">
    <text evidence="4">The sequence shown here is derived from an EMBL/GenBank/DDBJ whole genome shotgun (WGS) entry which is preliminary data.</text>
</comment>
<protein>
    <submittedName>
        <fullName evidence="4">Uncharacterized protein</fullName>
    </submittedName>
</protein>
<feature type="domain" description="DUF7029" evidence="2">
    <location>
        <begin position="56"/>
        <end position="124"/>
    </location>
</feature>
<evidence type="ECO:0000313" key="4">
    <source>
        <dbReference type="EMBL" id="MDI1489604.1"/>
    </source>
</evidence>
<dbReference type="Pfam" id="PF22974">
    <property type="entry name" value="DUF7029"/>
    <property type="match status" value="1"/>
</dbReference>
<reference evidence="4" key="1">
    <citation type="journal article" date="2023" name="Genome Biol. Evol.">
        <title>First Whole Genome Sequence and Flow Cytometry Genome Size Data for the Lichen-Forming Fungus Ramalina farinacea (Ascomycota).</title>
        <authorList>
            <person name="Llewellyn T."/>
            <person name="Mian S."/>
            <person name="Hill R."/>
            <person name="Leitch I.J."/>
            <person name="Gaya E."/>
        </authorList>
    </citation>
    <scope>NUCLEOTIDE SEQUENCE</scope>
    <source>
        <strain evidence="4">LIQ254RAFAR</strain>
    </source>
</reference>
<organism evidence="4 5">
    <name type="scientific">Ramalina farinacea</name>
    <dbReference type="NCBI Taxonomy" id="258253"/>
    <lineage>
        <taxon>Eukaryota</taxon>
        <taxon>Fungi</taxon>
        <taxon>Dikarya</taxon>
        <taxon>Ascomycota</taxon>
        <taxon>Pezizomycotina</taxon>
        <taxon>Lecanoromycetes</taxon>
        <taxon>OSLEUM clade</taxon>
        <taxon>Lecanoromycetidae</taxon>
        <taxon>Lecanorales</taxon>
        <taxon>Lecanorineae</taxon>
        <taxon>Ramalinaceae</taxon>
        <taxon>Ramalina</taxon>
    </lineage>
</organism>